<keyword evidence="2" id="KW-1003">Cell membrane</keyword>
<reference evidence="7 8" key="1">
    <citation type="submission" date="2016-10" db="EMBL/GenBank/DDBJ databases">
        <title>Genome sequence of Streptomyces gilvigriseus MUSC 26.</title>
        <authorList>
            <person name="Lee L.-H."/>
            <person name="Ser H.-L."/>
        </authorList>
    </citation>
    <scope>NUCLEOTIDE SEQUENCE [LARGE SCALE GENOMIC DNA]</scope>
    <source>
        <strain evidence="7 8">MUSC 26</strain>
    </source>
</reference>
<proteinExistence type="predicted"/>
<dbReference type="GO" id="GO:0005886">
    <property type="term" value="C:plasma membrane"/>
    <property type="evidence" value="ECO:0007669"/>
    <property type="project" value="UniProtKB-SubCell"/>
</dbReference>
<dbReference type="STRING" id="1428644.BIV57_16930"/>
<evidence type="ECO:0000256" key="2">
    <source>
        <dbReference type="ARBA" id="ARBA00022475"/>
    </source>
</evidence>
<protein>
    <submittedName>
        <fullName evidence="7">Lysine transporter LysE</fullName>
    </submittedName>
</protein>
<dbReference type="EMBL" id="MLCF01000102">
    <property type="protein sequence ID" value="OIV36326.1"/>
    <property type="molecule type" value="Genomic_DNA"/>
</dbReference>
<sequence length="214" mass="22447">MPPIHALAGVAAVSLGMVLTPGPNMLYLVSRSLTQGRRAGLTSLAGVVLGFLAYLTATALGLSAVFTLVPGAYLTVKLAGACYLGWMAWQALRPGGTSPFAPRELPRHSDLRLFAMGLTTCLLNPKIAIMYLSLLPQFTAPSRGHLLEQNLLLGLVQVVVGSCVNGMFVLAAGAIAAFLGRRPGWLKVQRWVMGTVLGGLAVRLATDSARPTPA</sequence>
<feature type="transmembrane region" description="Helical" evidence="6">
    <location>
        <begin position="6"/>
        <end position="29"/>
    </location>
</feature>
<dbReference type="PANTHER" id="PTHR30086">
    <property type="entry name" value="ARGININE EXPORTER PROTEIN ARGO"/>
    <property type="match status" value="1"/>
</dbReference>
<keyword evidence="8" id="KW-1185">Reference proteome</keyword>
<dbReference type="OrthoDB" id="3175972at2"/>
<dbReference type="RefSeq" id="WP_071657724.1">
    <property type="nucleotide sequence ID" value="NZ_MLCF01000102.1"/>
</dbReference>
<dbReference type="AlphaFoldDB" id="A0A1J7BCF1"/>
<evidence type="ECO:0000256" key="1">
    <source>
        <dbReference type="ARBA" id="ARBA00004651"/>
    </source>
</evidence>
<dbReference type="Pfam" id="PF01810">
    <property type="entry name" value="LysE"/>
    <property type="match status" value="1"/>
</dbReference>
<keyword evidence="3 6" id="KW-0812">Transmembrane</keyword>
<evidence type="ECO:0000256" key="3">
    <source>
        <dbReference type="ARBA" id="ARBA00022692"/>
    </source>
</evidence>
<feature type="transmembrane region" description="Helical" evidence="6">
    <location>
        <begin position="113"/>
        <end position="134"/>
    </location>
</feature>
<keyword evidence="5 6" id="KW-0472">Membrane</keyword>
<feature type="transmembrane region" description="Helical" evidence="6">
    <location>
        <begin position="41"/>
        <end position="66"/>
    </location>
</feature>
<keyword evidence="4 6" id="KW-1133">Transmembrane helix</keyword>
<feature type="transmembrane region" description="Helical" evidence="6">
    <location>
        <begin position="72"/>
        <end position="92"/>
    </location>
</feature>
<dbReference type="Proteomes" id="UP000243342">
    <property type="component" value="Unassembled WGS sequence"/>
</dbReference>
<evidence type="ECO:0000313" key="8">
    <source>
        <dbReference type="Proteomes" id="UP000243342"/>
    </source>
</evidence>
<feature type="transmembrane region" description="Helical" evidence="6">
    <location>
        <begin position="154"/>
        <end position="180"/>
    </location>
</feature>
<gene>
    <name evidence="7" type="ORF">BIV57_16930</name>
</gene>
<comment type="caution">
    <text evidence="7">The sequence shown here is derived from an EMBL/GenBank/DDBJ whole genome shotgun (WGS) entry which is preliminary data.</text>
</comment>
<dbReference type="GO" id="GO:0015171">
    <property type="term" value="F:amino acid transmembrane transporter activity"/>
    <property type="evidence" value="ECO:0007669"/>
    <property type="project" value="TreeGrafter"/>
</dbReference>
<dbReference type="InterPro" id="IPR001123">
    <property type="entry name" value="LeuE-type"/>
</dbReference>
<evidence type="ECO:0000256" key="5">
    <source>
        <dbReference type="ARBA" id="ARBA00023136"/>
    </source>
</evidence>
<dbReference type="PIRSF" id="PIRSF006324">
    <property type="entry name" value="LeuE"/>
    <property type="match status" value="1"/>
</dbReference>
<accession>A0A1J7BCF1</accession>
<evidence type="ECO:0000256" key="4">
    <source>
        <dbReference type="ARBA" id="ARBA00022989"/>
    </source>
</evidence>
<evidence type="ECO:0000256" key="6">
    <source>
        <dbReference type="SAM" id="Phobius"/>
    </source>
</evidence>
<evidence type="ECO:0000313" key="7">
    <source>
        <dbReference type="EMBL" id="OIV36326.1"/>
    </source>
</evidence>
<name>A0A1J7BCF1_9ACTN</name>
<organism evidence="7 8">
    <name type="scientific">Mangrovactinospora gilvigrisea</name>
    <dbReference type="NCBI Taxonomy" id="1428644"/>
    <lineage>
        <taxon>Bacteria</taxon>
        <taxon>Bacillati</taxon>
        <taxon>Actinomycetota</taxon>
        <taxon>Actinomycetes</taxon>
        <taxon>Kitasatosporales</taxon>
        <taxon>Streptomycetaceae</taxon>
        <taxon>Mangrovactinospora</taxon>
    </lineage>
</organism>
<dbReference type="PANTHER" id="PTHR30086:SF20">
    <property type="entry name" value="ARGININE EXPORTER PROTEIN ARGO-RELATED"/>
    <property type="match status" value="1"/>
</dbReference>
<comment type="subcellular location">
    <subcellularLocation>
        <location evidence="1">Cell membrane</location>
        <topology evidence="1">Multi-pass membrane protein</topology>
    </subcellularLocation>
</comment>